<dbReference type="AlphaFoldDB" id="A0A317DY26"/>
<dbReference type="EMBL" id="QGLE01000020">
    <property type="protein sequence ID" value="PWR17893.1"/>
    <property type="molecule type" value="Genomic_DNA"/>
</dbReference>
<protein>
    <submittedName>
        <fullName evidence="1">Hydrolase</fullName>
    </submittedName>
</protein>
<reference evidence="1 2" key="1">
    <citation type="submission" date="2018-05" db="EMBL/GenBank/DDBJ databases">
        <title>Zavarzinia sp. HR-AS.</title>
        <authorList>
            <person name="Lee Y."/>
            <person name="Jeon C.O."/>
        </authorList>
    </citation>
    <scope>NUCLEOTIDE SEQUENCE [LARGE SCALE GENOMIC DNA]</scope>
    <source>
        <strain evidence="1 2">HR-AS</strain>
    </source>
</reference>
<comment type="caution">
    <text evidence="1">The sequence shown here is derived from an EMBL/GenBank/DDBJ whole genome shotgun (WGS) entry which is preliminary data.</text>
</comment>
<dbReference type="GO" id="GO:0016787">
    <property type="term" value="F:hydrolase activity"/>
    <property type="evidence" value="ECO:0007669"/>
    <property type="project" value="UniProtKB-KW"/>
</dbReference>
<organism evidence="1 2">
    <name type="scientific">Zavarzinia aquatilis</name>
    <dbReference type="NCBI Taxonomy" id="2211142"/>
    <lineage>
        <taxon>Bacteria</taxon>
        <taxon>Pseudomonadati</taxon>
        <taxon>Pseudomonadota</taxon>
        <taxon>Alphaproteobacteria</taxon>
        <taxon>Rhodospirillales</taxon>
        <taxon>Zavarziniaceae</taxon>
        <taxon>Zavarzinia</taxon>
    </lineage>
</organism>
<accession>A0A317DY26</accession>
<dbReference type="RefSeq" id="WP_109908036.1">
    <property type="nucleotide sequence ID" value="NZ_QGLE01000020.1"/>
</dbReference>
<keyword evidence="2" id="KW-1185">Reference proteome</keyword>
<name>A0A317DY26_9PROT</name>
<evidence type="ECO:0000313" key="1">
    <source>
        <dbReference type="EMBL" id="PWR17893.1"/>
    </source>
</evidence>
<keyword evidence="1" id="KW-0378">Hydrolase</keyword>
<gene>
    <name evidence="1" type="ORF">DKG74_20450</name>
</gene>
<dbReference type="Proteomes" id="UP000245461">
    <property type="component" value="Unassembled WGS sequence"/>
</dbReference>
<dbReference type="SUPFAM" id="SSF109604">
    <property type="entry name" value="HD-domain/PDEase-like"/>
    <property type="match status" value="1"/>
</dbReference>
<evidence type="ECO:0000313" key="2">
    <source>
        <dbReference type="Proteomes" id="UP000245461"/>
    </source>
</evidence>
<dbReference type="Gene3D" id="1.10.3210.10">
    <property type="entry name" value="Hypothetical protein af1432"/>
    <property type="match status" value="1"/>
</dbReference>
<proteinExistence type="predicted"/>
<dbReference type="OrthoDB" id="9794481at2"/>
<sequence length="202" mass="22461">MNEHRVWQRFLSGRRLDLANPSPFDFEDTDIALGLSRVARWNGATKGEFAYSVAQHSLDVLAEIRRRTPVSRLSIKLELATLLHDGAEGLLGMDVITPLKPVLGPDWRRLEDGVQRAIHLRYGLAHPLPPDMAKRIKKADRALATTEAVQLVGLTLAEALDPTTFGMVEPPLDRQLTPWPAKRAETEFLAELRRLAGYAGVG</sequence>